<dbReference type="PANTHER" id="PTHR13939">
    <property type="entry name" value="NICOTINAMIDE-NUCLEOTIDE AMIDOHYDROLASE PNCC"/>
    <property type="match status" value="1"/>
</dbReference>
<dbReference type="InterPro" id="IPR036653">
    <property type="entry name" value="CinA-like_C"/>
</dbReference>
<dbReference type="InterPro" id="IPR008135">
    <property type="entry name" value="Competence-induced_CinA"/>
</dbReference>
<dbReference type="Pfam" id="PF18146">
    <property type="entry name" value="CinA_KH"/>
    <property type="match status" value="1"/>
</dbReference>
<dbReference type="HAMAP" id="MF_00226_B">
    <property type="entry name" value="CinA_B"/>
    <property type="match status" value="1"/>
</dbReference>
<dbReference type="PIRSF" id="PIRSF006728">
    <property type="entry name" value="CinA"/>
    <property type="match status" value="1"/>
</dbReference>
<evidence type="ECO:0000256" key="1">
    <source>
        <dbReference type="HAMAP-Rule" id="MF_00226"/>
    </source>
</evidence>
<dbReference type="Pfam" id="PF02464">
    <property type="entry name" value="CinA"/>
    <property type="match status" value="1"/>
</dbReference>
<dbReference type="CDD" id="cd00885">
    <property type="entry name" value="cinA"/>
    <property type="match status" value="1"/>
</dbReference>
<proteinExistence type="inferred from homology"/>
<comment type="similarity">
    <text evidence="1">Belongs to the CinA family.</text>
</comment>
<dbReference type="Gene3D" id="3.30.70.2860">
    <property type="match status" value="1"/>
</dbReference>
<dbReference type="InterPro" id="IPR041424">
    <property type="entry name" value="CinA_KH"/>
</dbReference>
<evidence type="ECO:0000259" key="2">
    <source>
        <dbReference type="SMART" id="SM00852"/>
    </source>
</evidence>
<dbReference type="AlphaFoldDB" id="A0A0H4T9P3"/>
<accession>A0A0H4T9P3</accession>
<name>A0A0H4T9P3_9BACT</name>
<dbReference type="InterPro" id="IPR008136">
    <property type="entry name" value="CinA_C"/>
</dbReference>
<dbReference type="NCBIfam" id="NF001813">
    <property type="entry name" value="PRK00549.1"/>
    <property type="match status" value="1"/>
</dbReference>
<reference evidence="3" key="1">
    <citation type="journal article" date="2015" name="ISME J.">
        <title>Aquifer environment selects for microbial species cohorts in sediment and groundwater.</title>
        <authorList>
            <person name="Hug L.A."/>
            <person name="Thomas B.C."/>
            <person name="Brown C.T."/>
            <person name="Frischkorn K.R."/>
            <person name="Williams K.H."/>
            <person name="Tringe S.G."/>
            <person name="Banfield J.F."/>
        </authorList>
    </citation>
    <scope>NUCLEOTIDE SEQUENCE</scope>
</reference>
<dbReference type="NCBIfam" id="TIGR00200">
    <property type="entry name" value="cinA_nterm"/>
    <property type="match status" value="1"/>
</dbReference>
<dbReference type="InterPro" id="IPR036425">
    <property type="entry name" value="MoaB/Mog-like_dom_sf"/>
</dbReference>
<dbReference type="Pfam" id="PF00994">
    <property type="entry name" value="MoCF_biosynth"/>
    <property type="match status" value="1"/>
</dbReference>
<dbReference type="Gene3D" id="3.90.950.20">
    <property type="entry name" value="CinA-like"/>
    <property type="match status" value="1"/>
</dbReference>
<dbReference type="SUPFAM" id="SSF53218">
    <property type="entry name" value="Molybdenum cofactor biosynthesis proteins"/>
    <property type="match status" value="1"/>
</dbReference>
<sequence>MELELVTIGTELLLGFTIDSNAAEIARALASVGAHVVRKATVGDDAAAITDAVRDALTRTGFVITTGGLGPTRDDVSKRAIAAWLGAPLVVDEAYLEQLRERFQRLGRGPMPESNRTQAEVPRGAIVLPNRWGTAPGLWLEGGPGVVVLLPGVPREMRGLLEHEVVPRVRERVTRLGGPAVTLSRSLRTTGIAESALADRIGPLEDRLAPATLAYLPSFEGVDLRLTAWGLKRADAERVLGEAAETLKPALGAHCYGEDMADLAAVVLQRLEQRGARLAIAESCTGGLLGGRITAVPGASRTFVGGVVAYGNEVKASELGVPQALIEQHGAVSEPVVRAMAEGVARRFAAAASLAVTGIAGPTGGTPDKPVGTVWLAAVLEGRCETAVRRFLGDREDVRRRSAQAALDLLRRMLR</sequence>
<organism evidence="3">
    <name type="scientific">uncultured Gemmatimonadetes bacterium Rifle_16ft_4_minimus_7</name>
    <dbReference type="NCBI Taxonomy" id="1665098"/>
    <lineage>
        <taxon>Bacteria</taxon>
        <taxon>Pseudomonadati</taxon>
        <taxon>Gemmatimonadota</taxon>
        <taxon>environmental samples</taxon>
    </lineage>
</organism>
<dbReference type="SMART" id="SM00852">
    <property type="entry name" value="MoCF_biosynth"/>
    <property type="match status" value="1"/>
</dbReference>
<dbReference type="InterPro" id="IPR050101">
    <property type="entry name" value="CinA"/>
</dbReference>
<feature type="domain" description="MoaB/Mog" evidence="2">
    <location>
        <begin position="4"/>
        <end position="172"/>
    </location>
</feature>
<protein>
    <recommendedName>
        <fullName evidence="1">CinA-like protein</fullName>
    </recommendedName>
</protein>
<dbReference type="InterPro" id="IPR001453">
    <property type="entry name" value="MoaB/Mog_dom"/>
</dbReference>
<evidence type="ECO:0000313" key="3">
    <source>
        <dbReference type="EMBL" id="AKQ04643.1"/>
    </source>
</evidence>
<dbReference type="NCBIfam" id="TIGR00199">
    <property type="entry name" value="PncC_domain"/>
    <property type="match status" value="1"/>
</dbReference>
<dbReference type="PANTHER" id="PTHR13939:SF0">
    <property type="entry name" value="NMN AMIDOHYDROLASE-LIKE PROTEIN YFAY"/>
    <property type="match status" value="1"/>
</dbReference>
<dbReference type="EMBL" id="KT007046">
    <property type="protein sequence ID" value="AKQ04643.1"/>
    <property type="molecule type" value="Genomic_DNA"/>
</dbReference>
<dbReference type="Gene3D" id="3.40.980.10">
    <property type="entry name" value="MoaB/Mog-like domain"/>
    <property type="match status" value="1"/>
</dbReference>
<dbReference type="SUPFAM" id="SSF142433">
    <property type="entry name" value="CinA-like"/>
    <property type="match status" value="1"/>
</dbReference>